<evidence type="ECO:0000256" key="2">
    <source>
        <dbReference type="ARBA" id="ARBA00006490"/>
    </source>
</evidence>
<comment type="cofactor">
    <cofactor evidence="1">
        <name>pyridoxal 5'-phosphate</name>
        <dbReference type="ChEBI" id="CHEBI:597326"/>
    </cofactor>
</comment>
<dbReference type="GO" id="GO:0016226">
    <property type="term" value="P:iron-sulfur cluster assembly"/>
    <property type="evidence" value="ECO:0007669"/>
    <property type="project" value="TreeGrafter"/>
</dbReference>
<dbReference type="EMBL" id="ML120435">
    <property type="protein sequence ID" value="RPA94606.1"/>
    <property type="molecule type" value="Genomic_DNA"/>
</dbReference>
<dbReference type="AlphaFoldDB" id="A0A3N4J8R1"/>
<dbReference type="EC" id="2.8.1.7" evidence="3"/>
<dbReference type="GO" id="GO:0031071">
    <property type="term" value="F:cysteine desulfurase activity"/>
    <property type="evidence" value="ECO:0007669"/>
    <property type="project" value="UniProtKB-EC"/>
</dbReference>
<dbReference type="OrthoDB" id="10250117at2759"/>
<comment type="catalytic activity">
    <reaction evidence="9">
        <text>(sulfur carrier)-H + L-cysteine = (sulfur carrier)-SH + L-alanine</text>
        <dbReference type="Rhea" id="RHEA:43892"/>
        <dbReference type="Rhea" id="RHEA-COMP:14737"/>
        <dbReference type="Rhea" id="RHEA-COMP:14739"/>
        <dbReference type="ChEBI" id="CHEBI:29917"/>
        <dbReference type="ChEBI" id="CHEBI:35235"/>
        <dbReference type="ChEBI" id="CHEBI:57972"/>
        <dbReference type="ChEBI" id="CHEBI:64428"/>
        <dbReference type="EC" id="2.8.1.7"/>
    </reaction>
</comment>
<dbReference type="GO" id="GO:0005634">
    <property type="term" value="C:nucleus"/>
    <property type="evidence" value="ECO:0007669"/>
    <property type="project" value="TreeGrafter"/>
</dbReference>
<dbReference type="PANTHER" id="PTHR11601">
    <property type="entry name" value="CYSTEINE DESULFURYLASE FAMILY MEMBER"/>
    <property type="match status" value="1"/>
</dbReference>
<sequence length="276" mass="30396">MDEGSRPIYLDMQATTPTDPRMLDAMLPIYTGLYGNPHSRTHAYGWETEKAIDVAREHVAKLIGAHPKEIIFTSGATESNNMSIKCVARFYKSKKHIITSQTEHKYVLDSCRQLQDEGYDITYLPVKNNGLINLEHLEKEIHPDTALVSIMTVNNEIGIIQPIEEIGKLCRKKGIFFHTDGAQAVGKIPVDIGKWGIDLISISDPKVYGPKGIGACYIRCRAKVRIDPLISGGGQECGLRSGTHTHSLVIGFGEACRIAQEEIEVLPSSPTSPASK</sequence>
<comment type="similarity">
    <text evidence="2">Belongs to the class-V pyridoxal-phosphate-dependent aminotransferase family. NifS/IscS subfamily.</text>
</comment>
<accession>A0A3N4J8R1</accession>
<dbReference type="InterPro" id="IPR000192">
    <property type="entry name" value="Aminotrans_V_dom"/>
</dbReference>
<protein>
    <recommendedName>
        <fullName evidence="3">cysteine desulfurase</fullName>
        <ecNumber evidence="3">2.8.1.7</ecNumber>
    </recommendedName>
</protein>
<dbReference type="Gene3D" id="3.90.1150.10">
    <property type="entry name" value="Aspartate Aminotransferase, domain 1"/>
    <property type="match status" value="1"/>
</dbReference>
<keyword evidence="5" id="KW-0479">Metal-binding</keyword>
<proteinExistence type="inferred from homology"/>
<evidence type="ECO:0000256" key="1">
    <source>
        <dbReference type="ARBA" id="ARBA00001933"/>
    </source>
</evidence>
<reference evidence="11 12" key="1">
    <citation type="journal article" date="2018" name="Nat. Ecol. Evol.">
        <title>Pezizomycetes genomes reveal the molecular basis of ectomycorrhizal truffle lifestyle.</title>
        <authorList>
            <person name="Murat C."/>
            <person name="Payen T."/>
            <person name="Noel B."/>
            <person name="Kuo A."/>
            <person name="Morin E."/>
            <person name="Chen J."/>
            <person name="Kohler A."/>
            <person name="Krizsan K."/>
            <person name="Balestrini R."/>
            <person name="Da Silva C."/>
            <person name="Montanini B."/>
            <person name="Hainaut M."/>
            <person name="Levati E."/>
            <person name="Barry K.W."/>
            <person name="Belfiori B."/>
            <person name="Cichocki N."/>
            <person name="Clum A."/>
            <person name="Dockter R.B."/>
            <person name="Fauchery L."/>
            <person name="Guy J."/>
            <person name="Iotti M."/>
            <person name="Le Tacon F."/>
            <person name="Lindquist E.A."/>
            <person name="Lipzen A."/>
            <person name="Malagnac F."/>
            <person name="Mello A."/>
            <person name="Molinier V."/>
            <person name="Miyauchi S."/>
            <person name="Poulain J."/>
            <person name="Riccioni C."/>
            <person name="Rubini A."/>
            <person name="Sitrit Y."/>
            <person name="Splivallo R."/>
            <person name="Traeger S."/>
            <person name="Wang M."/>
            <person name="Zifcakova L."/>
            <person name="Wipf D."/>
            <person name="Zambonelli A."/>
            <person name="Paolocci F."/>
            <person name="Nowrousian M."/>
            <person name="Ottonello S."/>
            <person name="Baldrian P."/>
            <person name="Spatafora J.W."/>
            <person name="Henrissat B."/>
            <person name="Nagy L.G."/>
            <person name="Aury J.M."/>
            <person name="Wincker P."/>
            <person name="Grigoriev I.V."/>
            <person name="Bonfante P."/>
            <person name="Martin F.M."/>
        </authorList>
    </citation>
    <scope>NUCLEOTIDE SEQUENCE [LARGE SCALE GENOMIC DNA]</scope>
    <source>
        <strain evidence="11 12">120613-1</strain>
    </source>
</reference>
<dbReference type="Gene3D" id="3.40.640.10">
    <property type="entry name" value="Type I PLP-dependent aspartate aminotransferase-like (Major domain)"/>
    <property type="match status" value="1"/>
</dbReference>
<keyword evidence="8" id="KW-0411">Iron-sulfur</keyword>
<dbReference type="GO" id="GO:0051536">
    <property type="term" value="F:iron-sulfur cluster binding"/>
    <property type="evidence" value="ECO:0007669"/>
    <property type="project" value="UniProtKB-KW"/>
</dbReference>
<keyword evidence="6" id="KW-0663">Pyridoxal phosphate</keyword>
<dbReference type="GO" id="GO:0005739">
    <property type="term" value="C:mitochondrion"/>
    <property type="evidence" value="ECO:0007669"/>
    <property type="project" value="TreeGrafter"/>
</dbReference>
<evidence type="ECO:0000256" key="7">
    <source>
        <dbReference type="ARBA" id="ARBA00023004"/>
    </source>
</evidence>
<evidence type="ECO:0000256" key="9">
    <source>
        <dbReference type="ARBA" id="ARBA00050776"/>
    </source>
</evidence>
<dbReference type="STRING" id="1336337.A0A3N4J8R1"/>
<evidence type="ECO:0000256" key="5">
    <source>
        <dbReference type="ARBA" id="ARBA00022723"/>
    </source>
</evidence>
<keyword evidence="4" id="KW-0808">Transferase</keyword>
<evidence type="ECO:0000313" key="11">
    <source>
        <dbReference type="EMBL" id="RPA94606.1"/>
    </source>
</evidence>
<organism evidence="11 12">
    <name type="scientific">Choiromyces venosus 120613-1</name>
    <dbReference type="NCBI Taxonomy" id="1336337"/>
    <lineage>
        <taxon>Eukaryota</taxon>
        <taxon>Fungi</taxon>
        <taxon>Dikarya</taxon>
        <taxon>Ascomycota</taxon>
        <taxon>Pezizomycotina</taxon>
        <taxon>Pezizomycetes</taxon>
        <taxon>Pezizales</taxon>
        <taxon>Tuberaceae</taxon>
        <taxon>Choiromyces</taxon>
    </lineage>
</organism>
<evidence type="ECO:0000256" key="6">
    <source>
        <dbReference type="ARBA" id="ARBA00022898"/>
    </source>
</evidence>
<gene>
    <name evidence="11" type="ORF">L873DRAFT_1792858</name>
</gene>
<dbReference type="InterPro" id="IPR015424">
    <property type="entry name" value="PyrdxlP-dep_Trfase"/>
</dbReference>
<dbReference type="Gene3D" id="1.10.260.50">
    <property type="match status" value="1"/>
</dbReference>
<dbReference type="GO" id="GO:0005829">
    <property type="term" value="C:cytosol"/>
    <property type="evidence" value="ECO:0007669"/>
    <property type="project" value="TreeGrafter"/>
</dbReference>
<dbReference type="Pfam" id="PF00266">
    <property type="entry name" value="Aminotran_5"/>
    <property type="match status" value="1"/>
</dbReference>
<evidence type="ECO:0000256" key="8">
    <source>
        <dbReference type="ARBA" id="ARBA00023014"/>
    </source>
</evidence>
<evidence type="ECO:0000256" key="3">
    <source>
        <dbReference type="ARBA" id="ARBA00012239"/>
    </source>
</evidence>
<evidence type="ECO:0000256" key="4">
    <source>
        <dbReference type="ARBA" id="ARBA00022679"/>
    </source>
</evidence>
<dbReference type="SUPFAM" id="SSF53383">
    <property type="entry name" value="PLP-dependent transferases"/>
    <property type="match status" value="1"/>
</dbReference>
<keyword evidence="12" id="KW-1185">Reference proteome</keyword>
<dbReference type="InterPro" id="IPR015422">
    <property type="entry name" value="PyrdxlP-dep_Trfase_small"/>
</dbReference>
<feature type="domain" description="Aminotransferase class V" evidence="10">
    <location>
        <begin position="8"/>
        <end position="263"/>
    </location>
</feature>
<dbReference type="InterPro" id="IPR015421">
    <property type="entry name" value="PyrdxlP-dep_Trfase_major"/>
</dbReference>
<keyword evidence="7" id="KW-0408">Iron</keyword>
<dbReference type="PANTHER" id="PTHR11601:SF34">
    <property type="entry name" value="CYSTEINE DESULFURASE"/>
    <property type="match status" value="1"/>
</dbReference>
<dbReference type="Proteomes" id="UP000276215">
    <property type="component" value="Unassembled WGS sequence"/>
</dbReference>
<dbReference type="GO" id="GO:0046872">
    <property type="term" value="F:metal ion binding"/>
    <property type="evidence" value="ECO:0007669"/>
    <property type="project" value="UniProtKB-KW"/>
</dbReference>
<dbReference type="FunFam" id="3.40.640.10:FF:000003">
    <property type="entry name" value="Cysteine desulfurase IscS"/>
    <property type="match status" value="1"/>
</dbReference>
<evidence type="ECO:0000313" key="12">
    <source>
        <dbReference type="Proteomes" id="UP000276215"/>
    </source>
</evidence>
<evidence type="ECO:0000259" key="10">
    <source>
        <dbReference type="Pfam" id="PF00266"/>
    </source>
</evidence>
<name>A0A3N4J8R1_9PEZI</name>